<dbReference type="AlphaFoldDB" id="A0A3N1Y440"/>
<comment type="caution">
    <text evidence="2">The sequence shown here is derived from an EMBL/GenBank/DDBJ whole genome shotgun (WGS) entry which is preliminary data.</text>
</comment>
<dbReference type="OrthoDB" id="5293851at2"/>
<keyword evidence="1" id="KW-0472">Membrane</keyword>
<keyword evidence="1" id="KW-0812">Transmembrane</keyword>
<keyword evidence="3" id="KW-1185">Reference proteome</keyword>
<feature type="transmembrane region" description="Helical" evidence="1">
    <location>
        <begin position="156"/>
        <end position="176"/>
    </location>
</feature>
<accession>A0A3N1Y440</accession>
<evidence type="ECO:0000256" key="1">
    <source>
        <dbReference type="SAM" id="Phobius"/>
    </source>
</evidence>
<reference evidence="2 3" key="1">
    <citation type="submission" date="2018-11" db="EMBL/GenBank/DDBJ databases">
        <title>Genomic Encyclopedia of Type Strains, Phase IV (KMG-IV): sequencing the most valuable type-strain genomes for metagenomic binning, comparative biology and taxonomic classification.</title>
        <authorList>
            <person name="Goeker M."/>
        </authorList>
    </citation>
    <scope>NUCLEOTIDE SEQUENCE [LARGE SCALE GENOMIC DNA]</scope>
    <source>
        <strain evidence="2 3">DSM 100275</strain>
    </source>
</reference>
<keyword evidence="1" id="KW-1133">Transmembrane helix</keyword>
<protein>
    <submittedName>
        <fullName evidence="2">Uncharacterized protein</fullName>
    </submittedName>
</protein>
<evidence type="ECO:0000313" key="3">
    <source>
        <dbReference type="Proteomes" id="UP000276634"/>
    </source>
</evidence>
<organism evidence="2 3">
    <name type="scientific">Inmirania thermothiophila</name>
    <dbReference type="NCBI Taxonomy" id="1750597"/>
    <lineage>
        <taxon>Bacteria</taxon>
        <taxon>Pseudomonadati</taxon>
        <taxon>Pseudomonadota</taxon>
        <taxon>Gammaproteobacteria</taxon>
        <taxon>Chromatiales</taxon>
        <taxon>Ectothiorhodospiraceae</taxon>
        <taxon>Inmirania</taxon>
    </lineage>
</organism>
<feature type="transmembrane region" description="Helical" evidence="1">
    <location>
        <begin position="100"/>
        <end position="118"/>
    </location>
</feature>
<feature type="transmembrane region" description="Helical" evidence="1">
    <location>
        <begin position="125"/>
        <end position="144"/>
    </location>
</feature>
<dbReference type="RefSeq" id="WP_123401327.1">
    <property type="nucleotide sequence ID" value="NZ_RJVI01000002.1"/>
</dbReference>
<gene>
    <name evidence="2" type="ORF">EDC57_1582</name>
</gene>
<evidence type="ECO:0000313" key="2">
    <source>
        <dbReference type="EMBL" id="ROR32382.1"/>
    </source>
</evidence>
<proteinExistence type="predicted"/>
<feature type="transmembrane region" description="Helical" evidence="1">
    <location>
        <begin position="233"/>
        <end position="256"/>
    </location>
</feature>
<sequence length="271" mass="27966">MAAEGRGLRRARVLAAPAAWLLVLLALLTLLTLLPPARTALEGRLEAGSHRALAAFAVARGINAAISVIQETEIGLSLGINITTEPGQALDPVNDLVERFSLAALAGAAVLAVLRLLLALFGDPVLVAALWVAGGAAAGLALAGRARLAAAVQRPLAAVLALWLFVLATPIATDLVHRAPPVRDRAEAAAAALEAARARLARFDLTAATPDRETVRGWLAEAQALADTLAEQAVLALAVLLLETVVVPLAALWLGLRAVGALLRPLPVRNP</sequence>
<dbReference type="EMBL" id="RJVI01000002">
    <property type="protein sequence ID" value="ROR32382.1"/>
    <property type="molecule type" value="Genomic_DNA"/>
</dbReference>
<dbReference type="Proteomes" id="UP000276634">
    <property type="component" value="Unassembled WGS sequence"/>
</dbReference>
<name>A0A3N1Y440_9GAMM</name>